<reference evidence="3 4" key="1">
    <citation type="submission" date="2019-03" db="EMBL/GenBank/DDBJ databases">
        <title>Genomic Encyclopedia of Type Strains, Phase IV (KMG-IV): sequencing the most valuable type-strain genomes for metagenomic binning, comparative biology and taxonomic classification.</title>
        <authorList>
            <person name="Goeker M."/>
        </authorList>
    </citation>
    <scope>NUCLEOTIDE SEQUENCE [LARGE SCALE GENOMIC DNA]</scope>
    <source>
        <strain evidence="3 4">DSM 18401</strain>
    </source>
</reference>
<keyword evidence="4" id="KW-1185">Reference proteome</keyword>
<name>A0A4R2D089_SHIGR</name>
<dbReference type="GO" id="GO:0022857">
    <property type="term" value="F:transmembrane transporter activity"/>
    <property type="evidence" value="ECO:0007669"/>
    <property type="project" value="InterPro"/>
</dbReference>
<dbReference type="Pfam" id="PF04069">
    <property type="entry name" value="OpuAC"/>
    <property type="match status" value="1"/>
</dbReference>
<dbReference type="RefSeq" id="WP_133034145.1">
    <property type="nucleotide sequence ID" value="NZ_BAABEI010000002.1"/>
</dbReference>
<dbReference type="CDD" id="cd13611">
    <property type="entry name" value="PBP2_YehZ"/>
    <property type="match status" value="1"/>
</dbReference>
<feature type="signal peptide" evidence="1">
    <location>
        <begin position="1"/>
        <end position="24"/>
    </location>
</feature>
<proteinExistence type="predicted"/>
<dbReference type="Gene3D" id="3.40.190.120">
    <property type="entry name" value="Osmoprotection protein (prox), domain 2"/>
    <property type="match status" value="1"/>
</dbReference>
<dbReference type="EMBL" id="SLVX01000005">
    <property type="protein sequence ID" value="TCN46122.1"/>
    <property type="molecule type" value="Genomic_DNA"/>
</dbReference>
<accession>A0A4R2D089</accession>
<protein>
    <submittedName>
        <fullName evidence="3">Osmoprotectant transport system substrate-binding protein</fullName>
    </submittedName>
</protein>
<gene>
    <name evidence="3" type="ORF">EV665_105209</name>
</gene>
<evidence type="ECO:0000313" key="4">
    <source>
        <dbReference type="Proteomes" id="UP000295351"/>
    </source>
</evidence>
<keyword evidence="1" id="KW-0732">Signal</keyword>
<dbReference type="AlphaFoldDB" id="A0A4R2D089"/>
<evidence type="ECO:0000259" key="2">
    <source>
        <dbReference type="Pfam" id="PF04069"/>
    </source>
</evidence>
<evidence type="ECO:0000256" key="1">
    <source>
        <dbReference type="SAM" id="SignalP"/>
    </source>
</evidence>
<organism evidence="3 4">
    <name type="scientific">Shinella granuli</name>
    <dbReference type="NCBI Taxonomy" id="323621"/>
    <lineage>
        <taxon>Bacteria</taxon>
        <taxon>Pseudomonadati</taxon>
        <taxon>Pseudomonadota</taxon>
        <taxon>Alphaproteobacteria</taxon>
        <taxon>Hyphomicrobiales</taxon>
        <taxon>Rhizobiaceae</taxon>
        <taxon>Shinella</taxon>
    </lineage>
</organism>
<sequence>MKKPGLKGLVAGIAIALVAGAAAAKDIVVGGKNFTEQQIIAEMTGQLLQAKGFTVDKRSGLGTAPLRQAQEAGQIDVYWEYTGTSLITFNKITEKLDPAATYARIKELDAAKGLVWLDPSRANNTYGIAMRKDDAAAKGISTLSDLAAKIGAGETLSFGCNAEFYARVDGLKPLEQAYGFEFGRENVKRMDTGLVYQALRDSQIDTGLVFATDGRIPAFDFVVLKDDKGYFPDYALTPVIRKEVLDASPELADILNGLSAKLDDTIMAKLNASVDVDKRSVEEVATGFLTSEGFLQ</sequence>
<dbReference type="SUPFAM" id="SSF53850">
    <property type="entry name" value="Periplasmic binding protein-like II"/>
    <property type="match status" value="1"/>
</dbReference>
<dbReference type="InterPro" id="IPR007210">
    <property type="entry name" value="ABC_Gly_betaine_transp_sub-bd"/>
</dbReference>
<comment type="caution">
    <text evidence="3">The sequence shown here is derived from an EMBL/GenBank/DDBJ whole genome shotgun (WGS) entry which is preliminary data.</text>
</comment>
<evidence type="ECO:0000313" key="3">
    <source>
        <dbReference type="EMBL" id="TCN46122.1"/>
    </source>
</evidence>
<dbReference type="GO" id="GO:0043190">
    <property type="term" value="C:ATP-binding cassette (ABC) transporter complex"/>
    <property type="evidence" value="ECO:0007669"/>
    <property type="project" value="InterPro"/>
</dbReference>
<feature type="chain" id="PRO_5020982724" evidence="1">
    <location>
        <begin position="25"/>
        <end position="296"/>
    </location>
</feature>
<dbReference type="Proteomes" id="UP000295351">
    <property type="component" value="Unassembled WGS sequence"/>
</dbReference>
<feature type="domain" description="ABC-type glycine betaine transport system substrate-binding" evidence="2">
    <location>
        <begin position="25"/>
        <end position="290"/>
    </location>
</feature>
<dbReference type="Gene3D" id="3.40.190.10">
    <property type="entry name" value="Periplasmic binding protein-like II"/>
    <property type="match status" value="1"/>
</dbReference>